<protein>
    <recommendedName>
        <fullName evidence="4">HXXEE domain-containing protein</fullName>
    </recommendedName>
</protein>
<organism evidence="2 3">
    <name type="scientific">Furfurilactobacillus rossiae DSM 15814</name>
    <dbReference type="NCBI Taxonomy" id="1114972"/>
    <lineage>
        <taxon>Bacteria</taxon>
        <taxon>Bacillati</taxon>
        <taxon>Bacillota</taxon>
        <taxon>Bacilli</taxon>
        <taxon>Lactobacillales</taxon>
        <taxon>Lactobacillaceae</taxon>
        <taxon>Furfurilactobacillus</taxon>
    </lineage>
</organism>
<sequence>MAWFRNYWYRFGGGMVICFVVYLLIAEPHWSQTTWLLIINLIALIIHQLEEYQFPGGAPLVINRVIYDEHELTDHYPGNTLSICIVNVSAWVIYFIAIMFPNWYWLGLGVVMFSLFQILGHCVQMNVKMHTWYNPGMATTLLLFLPIGIAYIYEVQFNHLVNGWTWCAGFLTLVMCILLTIVLPVQTFKNKQTKYRMSDWQVERFRKVTSFARIGH</sequence>
<dbReference type="RefSeq" id="WP_017263086.1">
    <property type="nucleotide sequence ID" value="NZ_AUAW01000022.1"/>
</dbReference>
<dbReference type="Pfam" id="PF13787">
    <property type="entry name" value="HXXEE"/>
    <property type="match status" value="1"/>
</dbReference>
<dbReference type="AlphaFoldDB" id="A0A0R1RDX9"/>
<dbReference type="eggNOG" id="ENOG5031A6V">
    <property type="taxonomic scope" value="Bacteria"/>
</dbReference>
<reference evidence="2 3" key="1">
    <citation type="journal article" date="2015" name="Genome Announc.">
        <title>Expanding the biotechnology potential of lactobacilli through comparative genomics of 213 strains and associated genera.</title>
        <authorList>
            <person name="Sun Z."/>
            <person name="Harris H.M."/>
            <person name="McCann A."/>
            <person name="Guo C."/>
            <person name="Argimon S."/>
            <person name="Zhang W."/>
            <person name="Yang X."/>
            <person name="Jeffery I.B."/>
            <person name="Cooney J.C."/>
            <person name="Kagawa T.F."/>
            <person name="Liu W."/>
            <person name="Song Y."/>
            <person name="Salvetti E."/>
            <person name="Wrobel A."/>
            <person name="Rasinkangas P."/>
            <person name="Parkhill J."/>
            <person name="Rea M.C."/>
            <person name="O'Sullivan O."/>
            <person name="Ritari J."/>
            <person name="Douillard F.P."/>
            <person name="Paul Ross R."/>
            <person name="Yang R."/>
            <person name="Briner A.E."/>
            <person name="Felis G.E."/>
            <person name="de Vos W.M."/>
            <person name="Barrangou R."/>
            <person name="Klaenhammer T.R."/>
            <person name="Caufield P.W."/>
            <person name="Cui Y."/>
            <person name="Zhang H."/>
            <person name="O'Toole P.W."/>
        </authorList>
    </citation>
    <scope>NUCLEOTIDE SEQUENCE [LARGE SCALE GENOMIC DNA]</scope>
    <source>
        <strain evidence="2 3">DSM 15814</strain>
    </source>
</reference>
<dbReference type="OrthoDB" id="2591569at2"/>
<feature type="transmembrane region" description="Helical" evidence="1">
    <location>
        <begin position="163"/>
        <end position="185"/>
    </location>
</feature>
<accession>A0A0R1RDX9</accession>
<evidence type="ECO:0000313" key="3">
    <source>
        <dbReference type="Proteomes" id="UP000051999"/>
    </source>
</evidence>
<name>A0A0R1RDX9_9LACO</name>
<dbReference type="Proteomes" id="UP000051999">
    <property type="component" value="Unassembled WGS sequence"/>
</dbReference>
<dbReference type="PATRIC" id="fig|1114972.6.peg.1093"/>
<keyword evidence="1" id="KW-0472">Membrane</keyword>
<dbReference type="InterPro" id="IPR025671">
    <property type="entry name" value="HXXEE"/>
</dbReference>
<keyword evidence="1" id="KW-1133">Transmembrane helix</keyword>
<keyword evidence="1" id="KW-0812">Transmembrane</keyword>
<feature type="transmembrane region" description="Helical" evidence="1">
    <location>
        <begin position="132"/>
        <end position="151"/>
    </location>
</feature>
<evidence type="ECO:0000313" key="2">
    <source>
        <dbReference type="EMBL" id="KRL53444.1"/>
    </source>
</evidence>
<keyword evidence="3" id="KW-1185">Reference proteome</keyword>
<dbReference type="STRING" id="1114972.FD35_GL001078"/>
<proteinExistence type="predicted"/>
<evidence type="ECO:0000256" key="1">
    <source>
        <dbReference type="SAM" id="Phobius"/>
    </source>
</evidence>
<gene>
    <name evidence="2" type="ORF">FD35_GL001078</name>
</gene>
<comment type="caution">
    <text evidence="2">The sequence shown here is derived from an EMBL/GenBank/DDBJ whole genome shotgun (WGS) entry which is preliminary data.</text>
</comment>
<dbReference type="EMBL" id="AZFF01000019">
    <property type="protein sequence ID" value="KRL53444.1"/>
    <property type="molecule type" value="Genomic_DNA"/>
</dbReference>
<evidence type="ECO:0008006" key="4">
    <source>
        <dbReference type="Google" id="ProtNLM"/>
    </source>
</evidence>
<feature type="transmembrane region" description="Helical" evidence="1">
    <location>
        <begin position="7"/>
        <end position="26"/>
    </location>
</feature>